<reference evidence="1" key="1">
    <citation type="submission" date="2018-10" db="EMBL/GenBank/DDBJ databases">
        <title>Hidden diversity of soil giant viruses.</title>
        <authorList>
            <person name="Schulz F."/>
            <person name="Alteio L."/>
            <person name="Goudeau D."/>
            <person name="Ryan E.M."/>
            <person name="Malmstrom R.R."/>
            <person name="Blanchard J."/>
            <person name="Woyke T."/>
        </authorList>
    </citation>
    <scope>NUCLEOTIDE SEQUENCE</scope>
    <source>
        <strain evidence="1">HAV1</strain>
    </source>
</reference>
<organism evidence="1">
    <name type="scientific">Harvfovirus sp</name>
    <dbReference type="NCBI Taxonomy" id="2487768"/>
    <lineage>
        <taxon>Viruses</taxon>
        <taxon>Varidnaviria</taxon>
        <taxon>Bamfordvirae</taxon>
        <taxon>Nucleocytoviricota</taxon>
        <taxon>Megaviricetes</taxon>
        <taxon>Imitervirales</taxon>
        <taxon>Mimiviridae</taxon>
        <taxon>Klosneuvirinae</taxon>
    </lineage>
</organism>
<name>A0A3G5A3V9_9VIRU</name>
<dbReference type="EMBL" id="MK072314">
    <property type="protein sequence ID" value="AYV81880.1"/>
    <property type="molecule type" value="Genomic_DNA"/>
</dbReference>
<accession>A0A3G5A3V9</accession>
<evidence type="ECO:0000313" key="1">
    <source>
        <dbReference type="EMBL" id="AYV81880.1"/>
    </source>
</evidence>
<proteinExistence type="predicted"/>
<protein>
    <submittedName>
        <fullName evidence="1">Uncharacterized protein</fullName>
    </submittedName>
</protein>
<gene>
    <name evidence="1" type="ORF">Harvfovirus72_4</name>
</gene>
<sequence length="48" mass="4963">MGGVYRGGMEEEFVVMDELLKLRGVIVEDDCVGSEFPIDLGGDGGGGG</sequence>